<keyword evidence="2" id="KW-1185">Reference proteome</keyword>
<name>A0A1B7MN12_9AGAM</name>
<proteinExistence type="predicted"/>
<sequence length="81" mass="9233">MNNLHPLYVDAHIHPDISVGGFIKVLVQEFINSLHTSQPENFDAPFSWMKVCIYAEQLENYPLKNFKVIQVCISNIAQDAS</sequence>
<dbReference type="InParanoid" id="A0A1B7MN12"/>
<organism evidence="1 2">
    <name type="scientific">Rhizopogon vinicolor AM-OR11-026</name>
    <dbReference type="NCBI Taxonomy" id="1314800"/>
    <lineage>
        <taxon>Eukaryota</taxon>
        <taxon>Fungi</taxon>
        <taxon>Dikarya</taxon>
        <taxon>Basidiomycota</taxon>
        <taxon>Agaricomycotina</taxon>
        <taxon>Agaricomycetes</taxon>
        <taxon>Agaricomycetidae</taxon>
        <taxon>Boletales</taxon>
        <taxon>Suillineae</taxon>
        <taxon>Rhizopogonaceae</taxon>
        <taxon>Rhizopogon</taxon>
    </lineage>
</organism>
<accession>A0A1B7MN12</accession>
<reference evidence="1 2" key="1">
    <citation type="submission" date="2016-06" db="EMBL/GenBank/DDBJ databases">
        <title>Comparative genomics of the ectomycorrhizal sister species Rhizopogon vinicolor and Rhizopogon vesiculosus (Basidiomycota: Boletales) reveals a divergence of the mating type B locus.</title>
        <authorList>
            <consortium name="DOE Joint Genome Institute"/>
            <person name="Mujic A.B."/>
            <person name="Kuo A."/>
            <person name="Tritt A."/>
            <person name="Lipzen A."/>
            <person name="Chen C."/>
            <person name="Johnson J."/>
            <person name="Sharma A."/>
            <person name="Barry K."/>
            <person name="Grigoriev I.V."/>
            <person name="Spatafora J.W."/>
        </authorList>
    </citation>
    <scope>NUCLEOTIDE SEQUENCE [LARGE SCALE GENOMIC DNA]</scope>
    <source>
        <strain evidence="1 2">AM-OR11-026</strain>
    </source>
</reference>
<dbReference type="AlphaFoldDB" id="A0A1B7MN12"/>
<protein>
    <submittedName>
        <fullName evidence="1">Uncharacterized protein</fullName>
    </submittedName>
</protein>
<evidence type="ECO:0000313" key="2">
    <source>
        <dbReference type="Proteomes" id="UP000092154"/>
    </source>
</evidence>
<evidence type="ECO:0000313" key="1">
    <source>
        <dbReference type="EMBL" id="OAX33971.1"/>
    </source>
</evidence>
<gene>
    <name evidence="1" type="ORF">K503DRAFT_803955</name>
</gene>
<dbReference type="Proteomes" id="UP000092154">
    <property type="component" value="Unassembled WGS sequence"/>
</dbReference>
<dbReference type="EMBL" id="KV448677">
    <property type="protein sequence ID" value="OAX33971.1"/>
    <property type="molecule type" value="Genomic_DNA"/>
</dbReference>